<evidence type="ECO:0000256" key="1">
    <source>
        <dbReference type="SAM" id="Coils"/>
    </source>
</evidence>
<reference evidence="2 3" key="1">
    <citation type="journal article" date="2010" name="Proc. Natl. Acad. Sci. U.S.A.">
        <title>Insights into evolution of multicellular fungi from the assembled chromosomes of the mushroom Coprinopsis cinerea (Coprinus cinereus).</title>
        <authorList>
            <person name="Stajich J.E."/>
            <person name="Wilke S.K."/>
            <person name="Ahren D."/>
            <person name="Au C.H."/>
            <person name="Birren B.W."/>
            <person name="Borodovsky M."/>
            <person name="Burns C."/>
            <person name="Canback B."/>
            <person name="Casselton L.A."/>
            <person name="Cheng C.K."/>
            <person name="Deng J."/>
            <person name="Dietrich F.S."/>
            <person name="Fargo D.C."/>
            <person name="Farman M.L."/>
            <person name="Gathman A.C."/>
            <person name="Goldberg J."/>
            <person name="Guigo R."/>
            <person name="Hoegger P.J."/>
            <person name="Hooker J.B."/>
            <person name="Huggins A."/>
            <person name="James T.Y."/>
            <person name="Kamada T."/>
            <person name="Kilaru S."/>
            <person name="Kodira C."/>
            <person name="Kues U."/>
            <person name="Kupfer D."/>
            <person name="Kwan H.S."/>
            <person name="Lomsadze A."/>
            <person name="Li W."/>
            <person name="Lilly W.W."/>
            <person name="Ma L.J."/>
            <person name="Mackey A.J."/>
            <person name="Manning G."/>
            <person name="Martin F."/>
            <person name="Muraguchi H."/>
            <person name="Natvig D.O."/>
            <person name="Palmerini H."/>
            <person name="Ramesh M.A."/>
            <person name="Rehmeyer C.J."/>
            <person name="Roe B.A."/>
            <person name="Shenoy N."/>
            <person name="Stanke M."/>
            <person name="Ter-Hovhannisyan V."/>
            <person name="Tunlid A."/>
            <person name="Velagapudi R."/>
            <person name="Vision T.J."/>
            <person name="Zeng Q."/>
            <person name="Zolan M.E."/>
            <person name="Pukkila P.J."/>
        </authorList>
    </citation>
    <scope>NUCLEOTIDE SEQUENCE [LARGE SCALE GENOMIC DNA]</scope>
    <source>
        <strain evidence="3">Okayama-7 / 130 / ATCC MYA-4618 / FGSC 9003</strain>
    </source>
</reference>
<dbReference type="OrthoDB" id="3016965at2759"/>
<dbReference type="OMA" id="LDICEGS"/>
<dbReference type="VEuPathDB" id="FungiDB:CC1G_08091"/>
<organism evidence="2 3">
    <name type="scientific">Coprinopsis cinerea (strain Okayama-7 / 130 / ATCC MYA-4618 / FGSC 9003)</name>
    <name type="common">Inky cap fungus</name>
    <name type="synonym">Hormographiella aspergillata</name>
    <dbReference type="NCBI Taxonomy" id="240176"/>
    <lineage>
        <taxon>Eukaryota</taxon>
        <taxon>Fungi</taxon>
        <taxon>Dikarya</taxon>
        <taxon>Basidiomycota</taxon>
        <taxon>Agaricomycotina</taxon>
        <taxon>Agaricomycetes</taxon>
        <taxon>Agaricomycetidae</taxon>
        <taxon>Agaricales</taxon>
        <taxon>Agaricineae</taxon>
        <taxon>Psathyrellaceae</taxon>
        <taxon>Coprinopsis</taxon>
    </lineage>
</organism>
<dbReference type="SUPFAM" id="SSF52047">
    <property type="entry name" value="RNI-like"/>
    <property type="match status" value="1"/>
</dbReference>
<keyword evidence="3" id="KW-1185">Reference proteome</keyword>
<dbReference type="AlphaFoldDB" id="A8NVG3"/>
<accession>A8NVG3</accession>
<sequence>MSRVPAEPPAFRDPVISPYYSSNDNGLPDEFVPRCKAHILKMAEIVQAEEEEVSRLKLELEESLRRLQLATDEYTSCQSLLSPIRRVPTEIFSTIFIHILELDSGPRILSPQDVIQLRDLMLVCKKWRKVALVTPELWCGLEFNLFWEMAGKSINPEAARYILERWFDRAGTRSLRLALGGMYFTPDERFPLRPFLLSPHRRWHTLTLEHLSLHCAESIFSPIKGVDGHGGDTSRGVVEPALECLQELGLYFDHDELLTFDLSILPSLKRLTIENVRPPFSFPPTLRCLHIHGFSAPRSLLIEALGQLPELQELELNGVGPIDLGPSGPALHPTEAAILDNLPVTTFRLREALSLRVYQLLETGLRFPRLERCEFGKITLYEEAEIALVRNTIPTFLNHSPGLQEIDFTSSTLRSPLIAEIISKTRPLVKRILVHDFSFIANMKLPPKVTLSGLESLVAVEPPSEGLLERIVGFFGRRKECIRKRQVTGGTTVRLYVQDGWPKYILARRNWVKQFEEVGVQVATTPYHAYSAGQINKETWPNSRKNAISENDPVT</sequence>
<dbReference type="Proteomes" id="UP000001861">
    <property type="component" value="Unassembled WGS sequence"/>
</dbReference>
<dbReference type="RefSeq" id="XP_001836706.2">
    <property type="nucleotide sequence ID" value="XM_001836654.2"/>
</dbReference>
<name>A8NVG3_COPC7</name>
<dbReference type="InParanoid" id="A8NVG3"/>
<evidence type="ECO:0000313" key="2">
    <source>
        <dbReference type="EMBL" id="EAU85118.2"/>
    </source>
</evidence>
<dbReference type="HOGENOM" id="CLU_511919_0_0_1"/>
<dbReference type="EMBL" id="AACS02000004">
    <property type="protein sequence ID" value="EAU85118.2"/>
    <property type="molecule type" value="Genomic_DNA"/>
</dbReference>
<gene>
    <name evidence="2" type="ORF">CC1G_08091</name>
</gene>
<evidence type="ECO:0000313" key="3">
    <source>
        <dbReference type="Proteomes" id="UP000001861"/>
    </source>
</evidence>
<keyword evidence="1" id="KW-0175">Coiled coil</keyword>
<feature type="coiled-coil region" evidence="1">
    <location>
        <begin position="39"/>
        <end position="73"/>
    </location>
</feature>
<proteinExistence type="predicted"/>
<dbReference type="KEGG" id="cci:CC1G_08091"/>
<protein>
    <submittedName>
        <fullName evidence="2">Uncharacterized protein</fullName>
    </submittedName>
</protein>
<comment type="caution">
    <text evidence="2">The sequence shown here is derived from an EMBL/GenBank/DDBJ whole genome shotgun (WGS) entry which is preliminary data.</text>
</comment>
<dbReference type="GeneID" id="6013257"/>